<name>A0A8J2JTT0_9HEXA</name>
<evidence type="ECO:0000313" key="2">
    <source>
        <dbReference type="Proteomes" id="UP000708208"/>
    </source>
</evidence>
<reference evidence="1" key="1">
    <citation type="submission" date="2021-06" db="EMBL/GenBank/DDBJ databases">
        <authorList>
            <person name="Hodson N. C."/>
            <person name="Mongue J. A."/>
            <person name="Jaron S. K."/>
        </authorList>
    </citation>
    <scope>NUCLEOTIDE SEQUENCE</scope>
</reference>
<organism evidence="1 2">
    <name type="scientific">Allacma fusca</name>
    <dbReference type="NCBI Taxonomy" id="39272"/>
    <lineage>
        <taxon>Eukaryota</taxon>
        <taxon>Metazoa</taxon>
        <taxon>Ecdysozoa</taxon>
        <taxon>Arthropoda</taxon>
        <taxon>Hexapoda</taxon>
        <taxon>Collembola</taxon>
        <taxon>Symphypleona</taxon>
        <taxon>Sminthuridae</taxon>
        <taxon>Allacma</taxon>
    </lineage>
</organism>
<comment type="caution">
    <text evidence="1">The sequence shown here is derived from an EMBL/GenBank/DDBJ whole genome shotgun (WGS) entry which is preliminary data.</text>
</comment>
<gene>
    <name evidence="1" type="ORF">AFUS01_LOCUS15363</name>
</gene>
<accession>A0A8J2JTT0</accession>
<evidence type="ECO:0000313" key="1">
    <source>
        <dbReference type="EMBL" id="CAG7726450.1"/>
    </source>
</evidence>
<sequence>MIKWDSGILIKMGWS</sequence>
<feature type="non-terminal residue" evidence="1">
    <location>
        <position position="1"/>
    </location>
</feature>
<proteinExistence type="predicted"/>
<dbReference type="EMBL" id="CAJVCH010135692">
    <property type="protein sequence ID" value="CAG7726450.1"/>
    <property type="molecule type" value="Genomic_DNA"/>
</dbReference>
<protein>
    <submittedName>
        <fullName evidence="1">Uncharacterized protein</fullName>
    </submittedName>
</protein>
<keyword evidence="2" id="KW-1185">Reference proteome</keyword>
<dbReference type="Proteomes" id="UP000708208">
    <property type="component" value="Unassembled WGS sequence"/>
</dbReference>